<dbReference type="EMBL" id="DF238810">
    <property type="protein sequence ID" value="GAC97626.1"/>
    <property type="molecule type" value="Genomic_DNA"/>
</dbReference>
<evidence type="ECO:0000313" key="1">
    <source>
        <dbReference type="EMBL" id="GAC97626.1"/>
    </source>
</evidence>
<name>R9P8C8_PSEHS</name>
<dbReference type="AlphaFoldDB" id="R9P8C8"/>
<dbReference type="Proteomes" id="UP000014071">
    <property type="component" value="Unassembled WGS sequence"/>
</dbReference>
<dbReference type="HOGENOM" id="CLU_1778301_0_0_1"/>
<evidence type="ECO:0000313" key="2">
    <source>
        <dbReference type="Proteomes" id="UP000014071"/>
    </source>
</evidence>
<proteinExistence type="predicted"/>
<gene>
    <name evidence="1" type="ORF">PHSY_005212</name>
</gene>
<protein>
    <submittedName>
        <fullName evidence="1">Replication factor subunit</fullName>
    </submittedName>
</protein>
<organism evidence="1 2">
    <name type="scientific">Pseudozyma hubeiensis (strain SY62)</name>
    <name type="common">Yeast</name>
    <dbReference type="NCBI Taxonomy" id="1305764"/>
    <lineage>
        <taxon>Eukaryota</taxon>
        <taxon>Fungi</taxon>
        <taxon>Dikarya</taxon>
        <taxon>Basidiomycota</taxon>
        <taxon>Ustilaginomycotina</taxon>
        <taxon>Ustilaginomycetes</taxon>
        <taxon>Ustilaginales</taxon>
        <taxon>Ustilaginaceae</taxon>
        <taxon>Pseudozyma</taxon>
    </lineage>
</organism>
<dbReference type="RefSeq" id="XP_012191213.1">
    <property type="nucleotide sequence ID" value="XM_012335823.1"/>
</dbReference>
<keyword evidence="2" id="KW-1185">Reference proteome</keyword>
<sequence length="146" mass="15644">MQGVFSDASVCDENTSLAFVTLSNGTIRAIRLGVNLVVTDIVDRPKGGGGKASIGLSLRQRLAGKRSLFSAELNSRQNSHFEASMAPRKLPASKGCATVSRLASLVNFFRKHSDAGVQSARSCSLLQIRYLRAERGEQKASFGNLS</sequence>
<accession>R9P8C8</accession>
<reference evidence="2" key="1">
    <citation type="journal article" date="2013" name="Genome Announc.">
        <title>Draft genome sequence of the basidiomycetous yeast-like fungus Pseudozyma hubeiensis SY62, which produces an abundant amount of the biosurfactant mannosylerythritol lipids.</title>
        <authorList>
            <person name="Konishi M."/>
            <person name="Hatada Y."/>
            <person name="Horiuchi J."/>
        </authorList>
    </citation>
    <scope>NUCLEOTIDE SEQUENCE [LARGE SCALE GENOMIC DNA]</scope>
    <source>
        <strain evidence="2">SY62</strain>
    </source>
</reference>
<dbReference type="GeneID" id="24110492"/>